<dbReference type="GO" id="GO:0008270">
    <property type="term" value="F:zinc ion binding"/>
    <property type="evidence" value="ECO:0007669"/>
    <property type="project" value="InterPro"/>
</dbReference>
<proteinExistence type="predicted"/>
<dbReference type="CDD" id="cd03311">
    <property type="entry name" value="CIMS_C_terminal_like"/>
    <property type="match status" value="1"/>
</dbReference>
<dbReference type="EMBL" id="VBAI01000066">
    <property type="protein sequence ID" value="TMJ11447.1"/>
    <property type="molecule type" value="Genomic_DNA"/>
</dbReference>
<accession>A0A537LUV2</accession>
<dbReference type="Gene3D" id="3.20.20.210">
    <property type="match status" value="1"/>
</dbReference>
<sequence length="384" mass="42939">MNCQPAERIISNTSPLIEVFAMGTPYRADHVGSFLRPAELLKARQEGADPQRLRAMEDRHVQRVLAKQKELGFEIFTDGELRRRNFMSDLIDAVEGFDTGDAVARSWKGSAGVAVSSVTGVVTGKLRQRGRMTAHELAFLRMHSPGAIKITLPTANQFPAVAFKKGITDKVYRNHSALLWDIVPVVKAEIAALVADGVQYVQIDAPRYSYYIDPKWRNYVKNEMDLEPDAALDEAIKADNTCLSGVKRAGTTLAIHLCRGNNRSQWYAEGGYDPIAEKLFGSLQVDRFLLEYDDARSGTFEPLRFVPKGKTVVLGLVSSKRPQLESKQDLVRRINEAARYVPLENLALSPQCGFASTMEGNLLTEDDQWAKLRLVVETAREVWR</sequence>
<protein>
    <submittedName>
        <fullName evidence="2">Methionine synthase</fullName>
    </submittedName>
</protein>
<evidence type="ECO:0000313" key="3">
    <source>
        <dbReference type="Proteomes" id="UP000315217"/>
    </source>
</evidence>
<dbReference type="Pfam" id="PF01717">
    <property type="entry name" value="Meth_synt_2"/>
    <property type="match status" value="1"/>
</dbReference>
<dbReference type="GO" id="GO:0003871">
    <property type="term" value="F:5-methyltetrahydropteroyltriglutamate-homocysteine S-methyltransferase activity"/>
    <property type="evidence" value="ECO:0007669"/>
    <property type="project" value="InterPro"/>
</dbReference>
<dbReference type="AlphaFoldDB" id="A0A537LUV2"/>
<gene>
    <name evidence="2" type="ORF">E6G98_04820</name>
</gene>
<comment type="caution">
    <text evidence="2">The sequence shown here is derived from an EMBL/GenBank/DDBJ whole genome shotgun (WGS) entry which is preliminary data.</text>
</comment>
<dbReference type="Proteomes" id="UP000315217">
    <property type="component" value="Unassembled WGS sequence"/>
</dbReference>
<feature type="domain" description="Cobalamin-independent methionine synthase MetE C-terminal/archaeal" evidence="1">
    <location>
        <begin position="38"/>
        <end position="358"/>
    </location>
</feature>
<reference evidence="2 3" key="1">
    <citation type="journal article" date="2019" name="Nat. Microbiol.">
        <title>Mediterranean grassland soil C-N compound turnover is dependent on rainfall and depth, and is mediated by genomically divergent microorganisms.</title>
        <authorList>
            <person name="Diamond S."/>
            <person name="Andeer P.F."/>
            <person name="Li Z."/>
            <person name="Crits-Christoph A."/>
            <person name="Burstein D."/>
            <person name="Anantharaman K."/>
            <person name="Lane K.R."/>
            <person name="Thomas B.C."/>
            <person name="Pan C."/>
            <person name="Northen T.R."/>
            <person name="Banfield J.F."/>
        </authorList>
    </citation>
    <scope>NUCLEOTIDE SEQUENCE [LARGE SCALE GENOMIC DNA]</scope>
    <source>
        <strain evidence="2">NP_1</strain>
    </source>
</reference>
<dbReference type="InterPro" id="IPR002629">
    <property type="entry name" value="Met_Synth_C/arc"/>
</dbReference>
<dbReference type="InterPro" id="IPR038071">
    <property type="entry name" value="UROD/MetE-like_sf"/>
</dbReference>
<dbReference type="PANTHER" id="PTHR43844:SF2">
    <property type="entry name" value="SYNTHASE, VITAMIN-B12 INDEPENDENT, PUTATIVE (AFU_ORTHOLOGUE AFUA_3G12060)-RELATED"/>
    <property type="match status" value="1"/>
</dbReference>
<dbReference type="GO" id="GO:0009086">
    <property type="term" value="P:methionine biosynthetic process"/>
    <property type="evidence" value="ECO:0007669"/>
    <property type="project" value="InterPro"/>
</dbReference>
<name>A0A537LUV2_9BACT</name>
<organism evidence="2 3">
    <name type="scientific">Candidatus Segetimicrobium genomatis</name>
    <dbReference type="NCBI Taxonomy" id="2569760"/>
    <lineage>
        <taxon>Bacteria</taxon>
        <taxon>Bacillati</taxon>
        <taxon>Candidatus Sysuimicrobiota</taxon>
        <taxon>Candidatus Sysuimicrobiia</taxon>
        <taxon>Candidatus Sysuimicrobiales</taxon>
        <taxon>Candidatus Segetimicrobiaceae</taxon>
        <taxon>Candidatus Segetimicrobium</taxon>
    </lineage>
</organism>
<evidence type="ECO:0000259" key="1">
    <source>
        <dbReference type="Pfam" id="PF01717"/>
    </source>
</evidence>
<evidence type="ECO:0000313" key="2">
    <source>
        <dbReference type="EMBL" id="TMJ11447.1"/>
    </source>
</evidence>
<dbReference type="SUPFAM" id="SSF51726">
    <property type="entry name" value="UROD/MetE-like"/>
    <property type="match status" value="1"/>
</dbReference>
<dbReference type="PANTHER" id="PTHR43844">
    <property type="entry name" value="METHIONINE SYNTHASE"/>
    <property type="match status" value="1"/>
</dbReference>